<proteinExistence type="predicted"/>
<dbReference type="EMBL" id="FNJC01000001">
    <property type="protein sequence ID" value="SDO35086.1"/>
    <property type="molecule type" value="Genomic_DNA"/>
</dbReference>
<accession>A0A1H0IUC3</accession>
<reference evidence="1 2" key="1">
    <citation type="submission" date="2016-10" db="EMBL/GenBank/DDBJ databases">
        <authorList>
            <person name="Varghese N."/>
            <person name="Submissions S."/>
        </authorList>
    </citation>
    <scope>NUCLEOTIDE SEQUENCE [LARGE SCALE GENOMIC DNA]</scope>
    <source>
        <strain evidence="1 2">CGMCC 1.6497</strain>
    </source>
</reference>
<comment type="caution">
    <text evidence="1">The sequence shown here is derived from an EMBL/GenBank/DDBJ whole genome shotgun (WGS) entry which is preliminary data.</text>
</comment>
<dbReference type="RefSeq" id="WP_090226909.1">
    <property type="nucleotide sequence ID" value="NZ_FNJC01000001.1"/>
</dbReference>
<gene>
    <name evidence="1" type="ORF">SAMN04488061_0964</name>
</gene>
<evidence type="ECO:0000313" key="1">
    <source>
        <dbReference type="EMBL" id="SDO35086.1"/>
    </source>
</evidence>
<name>A0A1H0IUC3_9HYPH</name>
<organism evidence="1 2">
    <name type="scientific">Filomicrobium insigne</name>
    <dbReference type="NCBI Taxonomy" id="418854"/>
    <lineage>
        <taxon>Bacteria</taxon>
        <taxon>Pseudomonadati</taxon>
        <taxon>Pseudomonadota</taxon>
        <taxon>Alphaproteobacteria</taxon>
        <taxon>Hyphomicrobiales</taxon>
        <taxon>Hyphomicrobiaceae</taxon>
        <taxon>Filomicrobium</taxon>
    </lineage>
</organism>
<keyword evidence="2" id="KW-1185">Reference proteome</keyword>
<evidence type="ECO:0008006" key="3">
    <source>
        <dbReference type="Google" id="ProtNLM"/>
    </source>
</evidence>
<evidence type="ECO:0000313" key="2">
    <source>
        <dbReference type="Proteomes" id="UP000198795"/>
    </source>
</evidence>
<dbReference type="Proteomes" id="UP000198795">
    <property type="component" value="Unassembled WGS sequence"/>
</dbReference>
<sequence>MNDELQKAAVRRCASELSRAIWYYRAWKALQEVERDDTANFIRLAELAMGDQMVTHVIKVLRNQEEAGFWRLCRFRKDEVRDICRRLNLDLAPVKKVGERLQYIRNKTHFHLDEIGVKNPKAIWKEKGGITHNEFDAALETSAAVVRELYQVIMGEPYVAGNYDGSDAKAIAEHANAHDLIYRERCPETARWWAELFEDED</sequence>
<protein>
    <recommendedName>
        <fullName evidence="3">HEPN AbiU2-like domain-containing protein</fullName>
    </recommendedName>
</protein>